<dbReference type="GO" id="GO:0008948">
    <property type="term" value="F:oxaloacetate decarboxylase activity"/>
    <property type="evidence" value="ECO:0007669"/>
    <property type="project" value="TreeGrafter"/>
</dbReference>
<protein>
    <submittedName>
        <fullName evidence="2">Ribonuclease E inhibitor RraA/Dimethylmenaquinone methyltransferase</fullName>
    </submittedName>
</protein>
<dbReference type="GO" id="GO:0047443">
    <property type="term" value="F:4-hydroxy-4-methyl-2-oxoglutarate aldolase activity"/>
    <property type="evidence" value="ECO:0007669"/>
    <property type="project" value="TreeGrafter"/>
</dbReference>
<organism evidence="2 3">
    <name type="scientific">Aspergillus avenaceus</name>
    <dbReference type="NCBI Taxonomy" id="36643"/>
    <lineage>
        <taxon>Eukaryota</taxon>
        <taxon>Fungi</taxon>
        <taxon>Dikarya</taxon>
        <taxon>Ascomycota</taxon>
        <taxon>Pezizomycotina</taxon>
        <taxon>Eurotiomycetes</taxon>
        <taxon>Eurotiomycetidae</taxon>
        <taxon>Eurotiales</taxon>
        <taxon>Aspergillaceae</taxon>
        <taxon>Aspergillus</taxon>
        <taxon>Aspergillus subgen. Circumdati</taxon>
    </lineage>
</organism>
<dbReference type="EMBL" id="ML742038">
    <property type="protein sequence ID" value="KAE8153533.1"/>
    <property type="molecule type" value="Genomic_DNA"/>
</dbReference>
<dbReference type="PANTHER" id="PTHR33254">
    <property type="entry name" value="4-HYDROXY-4-METHYL-2-OXOGLUTARATE ALDOLASE 3-RELATED"/>
    <property type="match status" value="1"/>
</dbReference>
<dbReference type="InterPro" id="IPR036704">
    <property type="entry name" value="RraA/RraA-like_sf"/>
</dbReference>
<evidence type="ECO:0000313" key="3">
    <source>
        <dbReference type="Proteomes" id="UP000325780"/>
    </source>
</evidence>
<dbReference type="AlphaFoldDB" id="A0A5N6U4G4"/>
<comment type="cofactor">
    <cofactor evidence="1">
        <name>Mg(2+)</name>
        <dbReference type="ChEBI" id="CHEBI:18420"/>
    </cofactor>
</comment>
<keyword evidence="1" id="KW-0479">Metal-binding</keyword>
<keyword evidence="3" id="KW-1185">Reference proteome</keyword>
<dbReference type="OrthoDB" id="1476984at2759"/>
<dbReference type="CDD" id="cd16841">
    <property type="entry name" value="RraA_family"/>
    <property type="match status" value="1"/>
</dbReference>
<accession>A0A5N6U4G4</accession>
<dbReference type="Gene3D" id="3.50.30.40">
    <property type="entry name" value="Ribonuclease E inhibitor RraA/RraA-like"/>
    <property type="match status" value="1"/>
</dbReference>
<dbReference type="Proteomes" id="UP000325780">
    <property type="component" value="Unassembled WGS sequence"/>
</dbReference>
<name>A0A5N6U4G4_ASPAV</name>
<dbReference type="PANTHER" id="PTHR33254:SF28">
    <property type="entry name" value="4-HYDROXY-4-METHYL-2-OXOGLUTARATE ALDOLASE"/>
    <property type="match status" value="1"/>
</dbReference>
<keyword evidence="1" id="KW-0460">Magnesium</keyword>
<dbReference type="InterPro" id="IPR005493">
    <property type="entry name" value="RraA/RraA-like"/>
</dbReference>
<feature type="binding site" evidence="1">
    <location>
        <position position="80"/>
    </location>
    <ligand>
        <name>substrate</name>
    </ligand>
</feature>
<evidence type="ECO:0000256" key="1">
    <source>
        <dbReference type="PIRSR" id="PIRSR605493-1"/>
    </source>
</evidence>
<dbReference type="GO" id="GO:0046872">
    <property type="term" value="F:metal ion binding"/>
    <property type="evidence" value="ECO:0007669"/>
    <property type="project" value="UniProtKB-KW"/>
</dbReference>
<evidence type="ECO:0000313" key="2">
    <source>
        <dbReference type="EMBL" id="KAE8153533.1"/>
    </source>
</evidence>
<sequence length="182" mass="19424">MWSPTRQAGSTKIIGQAYTVRYGGLDEQGVEGHYIDNVPQNSVIFISAPDHITNAVYGGLMSTRAKVRGAVGAVIDGRFRDLEEQRGLGFPIWAKEPGTAPPYPVVKVTGINVPLTISEGSDRVTVKPGDYIIADLNGVVCLPADLVDSVIPLMERQADADEKVRGAVLGGMGFVEAVGLFR</sequence>
<dbReference type="Pfam" id="PF03737">
    <property type="entry name" value="RraA-like"/>
    <property type="match status" value="1"/>
</dbReference>
<reference evidence="2 3" key="1">
    <citation type="submission" date="2019-04" db="EMBL/GenBank/DDBJ databases">
        <title>Friends and foes A comparative genomics study of 23 Aspergillus species from section Flavi.</title>
        <authorList>
            <consortium name="DOE Joint Genome Institute"/>
            <person name="Kjaerbolling I."/>
            <person name="Vesth T."/>
            <person name="Frisvad J.C."/>
            <person name="Nybo J.L."/>
            <person name="Theobald S."/>
            <person name="Kildgaard S."/>
            <person name="Isbrandt T."/>
            <person name="Kuo A."/>
            <person name="Sato A."/>
            <person name="Lyhne E.K."/>
            <person name="Kogle M.E."/>
            <person name="Wiebenga A."/>
            <person name="Kun R.S."/>
            <person name="Lubbers R.J."/>
            <person name="Makela M.R."/>
            <person name="Barry K."/>
            <person name="Chovatia M."/>
            <person name="Clum A."/>
            <person name="Daum C."/>
            <person name="Haridas S."/>
            <person name="He G."/>
            <person name="LaButti K."/>
            <person name="Lipzen A."/>
            <person name="Mondo S."/>
            <person name="Riley R."/>
            <person name="Salamov A."/>
            <person name="Simmons B.A."/>
            <person name="Magnuson J.K."/>
            <person name="Henrissat B."/>
            <person name="Mortensen U.H."/>
            <person name="Larsen T.O."/>
            <person name="Devries R.P."/>
            <person name="Grigoriev I.V."/>
            <person name="Machida M."/>
            <person name="Baker S.E."/>
            <person name="Andersen M.R."/>
        </authorList>
    </citation>
    <scope>NUCLEOTIDE SEQUENCE [LARGE SCALE GENOMIC DNA]</scope>
    <source>
        <strain evidence="2 3">IBT 18842</strain>
    </source>
</reference>
<dbReference type="SUPFAM" id="SSF89562">
    <property type="entry name" value="RraA-like"/>
    <property type="match status" value="1"/>
</dbReference>
<feature type="binding site" evidence="1">
    <location>
        <position position="81"/>
    </location>
    <ligand>
        <name>Mg(2+)</name>
        <dbReference type="ChEBI" id="CHEBI:18420"/>
    </ligand>
</feature>
<gene>
    <name evidence="2" type="ORF">BDV25DRAFT_136826</name>
</gene>
<feature type="binding site" evidence="1">
    <location>
        <begin position="58"/>
        <end position="61"/>
    </location>
    <ligand>
        <name>substrate</name>
    </ligand>
</feature>
<proteinExistence type="predicted"/>